<keyword evidence="4 6" id="KW-1133">Transmembrane helix</keyword>
<reference evidence="7 8" key="1">
    <citation type="submission" date="2019-03" db="EMBL/GenBank/DDBJ databases">
        <title>An improved genome assembly of the fluke Schistosoma japonicum.</title>
        <authorList>
            <person name="Hu W."/>
            <person name="Luo F."/>
            <person name="Yin M."/>
            <person name="Mo X."/>
            <person name="Sun C."/>
            <person name="Wu Q."/>
            <person name="Zhu B."/>
            <person name="Xiang M."/>
            <person name="Wang J."/>
            <person name="Wang Y."/>
            <person name="Zhang T."/>
            <person name="Xu B."/>
            <person name="Zheng H."/>
            <person name="Feng Z."/>
        </authorList>
    </citation>
    <scope>NUCLEOTIDE SEQUENCE [LARGE SCALE GENOMIC DNA]</scope>
    <source>
        <strain evidence="7">HuSjv2</strain>
        <tissue evidence="7">Worms</tissue>
    </source>
</reference>
<evidence type="ECO:0000313" key="7">
    <source>
        <dbReference type="EMBL" id="TNN09632.1"/>
    </source>
</evidence>
<keyword evidence="8" id="KW-1185">Reference proteome</keyword>
<dbReference type="OrthoDB" id="190434at2759"/>
<sequence>MITEINQTVEQTNAFLYSSPQKSKLSTIPLHVYDKEIKQNELRSNRLVPVQRTCNECIIYALGEWRCACLTIILISGIISLSSCGVKQLVNFMNSSHSDAHFAISYHKSEQNFRLLCQTSSLLIIGGLLFLVYLVYLIESWQSRNWIQTTWLIDTKMAYNLVHNAHKLIPSILWKVKCYHYAHNTPQFNHYQQNQHITLNEIHSNNPKKYPFNQDDFEILSSELNKQTNQYSMNNKKIPKTYSQSSYNTNINQIKCHRIITMNKMRSFDLSKIDSLWDMSDSVSELENFQLIELNLSSLFSFSDKQTYLEFQRQKQEFFTTYEKFDVYMETEQICTFAELMKFPKRFLITHELSKTPVYLKGITYLIATLFLCSYPLRIFIYANKAKLHCKIHKIFGPKPTNESLQNPLKLIPLNDVRTNSNVIWTHTISTSSKNTVPSIHKKLNHILNLTTQNHFSNNTNSYNNNEAVVVFNKHITENATDFTGTHEKRRNKYLSTTSKRTEYRQGLDPNFCNHINRQNNVDSDQYTNEDDDDDELLSLDIRFDEYIKNKCVNDDDDQENDYYDYELDTVLRNSNADIKCV</sequence>
<keyword evidence="3 6" id="KW-0812">Transmembrane</keyword>
<dbReference type="GO" id="GO:0016020">
    <property type="term" value="C:membrane"/>
    <property type="evidence" value="ECO:0007669"/>
    <property type="project" value="UniProtKB-SubCell"/>
</dbReference>
<evidence type="ECO:0000256" key="1">
    <source>
        <dbReference type="ARBA" id="ARBA00004141"/>
    </source>
</evidence>
<dbReference type="InterPro" id="IPR026767">
    <property type="entry name" value="Tmem151"/>
</dbReference>
<comment type="similarity">
    <text evidence="2">Belongs to the TMEM151 family.</text>
</comment>
<dbReference type="Proteomes" id="UP000311919">
    <property type="component" value="Unassembled WGS sequence"/>
</dbReference>
<dbReference type="EMBL" id="SKCS01000393">
    <property type="protein sequence ID" value="TNN09632.1"/>
    <property type="molecule type" value="Genomic_DNA"/>
</dbReference>
<evidence type="ECO:0000313" key="8">
    <source>
        <dbReference type="Proteomes" id="UP000311919"/>
    </source>
</evidence>
<dbReference type="Pfam" id="PF14857">
    <property type="entry name" value="TMEM151"/>
    <property type="match status" value="2"/>
</dbReference>
<organism evidence="7 8">
    <name type="scientific">Schistosoma japonicum</name>
    <name type="common">Blood fluke</name>
    <dbReference type="NCBI Taxonomy" id="6182"/>
    <lineage>
        <taxon>Eukaryota</taxon>
        <taxon>Metazoa</taxon>
        <taxon>Spiralia</taxon>
        <taxon>Lophotrochozoa</taxon>
        <taxon>Platyhelminthes</taxon>
        <taxon>Trematoda</taxon>
        <taxon>Digenea</taxon>
        <taxon>Strigeidida</taxon>
        <taxon>Schistosomatoidea</taxon>
        <taxon>Schistosomatidae</taxon>
        <taxon>Schistosoma</taxon>
    </lineage>
</organism>
<proteinExistence type="inferred from homology"/>
<evidence type="ECO:0000256" key="2">
    <source>
        <dbReference type="ARBA" id="ARBA00009583"/>
    </source>
</evidence>
<comment type="subcellular location">
    <subcellularLocation>
        <location evidence="1">Membrane</location>
        <topology evidence="1">Multi-pass membrane protein</topology>
    </subcellularLocation>
</comment>
<evidence type="ECO:0000256" key="3">
    <source>
        <dbReference type="ARBA" id="ARBA00022692"/>
    </source>
</evidence>
<comment type="caution">
    <text evidence="7">The sequence shown here is derived from an EMBL/GenBank/DDBJ whole genome shotgun (WGS) entry which is preliminary data.</text>
</comment>
<evidence type="ECO:0000256" key="4">
    <source>
        <dbReference type="ARBA" id="ARBA00022989"/>
    </source>
</evidence>
<gene>
    <name evidence="7" type="ORF">EWB00_006164</name>
</gene>
<accession>A0A4Z2CZG1</accession>
<name>A0A4Z2CZG1_SCHJA</name>
<evidence type="ECO:0000256" key="6">
    <source>
        <dbReference type="SAM" id="Phobius"/>
    </source>
</evidence>
<dbReference type="PANTHER" id="PTHR31893">
    <property type="entry name" value="TRANSMEMBRANE PROTEIN 151 HOMOLOG"/>
    <property type="match status" value="1"/>
</dbReference>
<dbReference type="PANTHER" id="PTHR31893:SF5">
    <property type="entry name" value="TRANSMEMBRANE PROTEIN 151 HOMOLOG"/>
    <property type="match status" value="1"/>
</dbReference>
<evidence type="ECO:0000256" key="5">
    <source>
        <dbReference type="ARBA" id="ARBA00023136"/>
    </source>
</evidence>
<feature type="transmembrane region" description="Helical" evidence="6">
    <location>
        <begin position="120"/>
        <end position="138"/>
    </location>
</feature>
<protein>
    <submittedName>
        <fullName evidence="7">Transmembrane protein</fullName>
    </submittedName>
</protein>
<keyword evidence="5 6" id="KW-0472">Membrane</keyword>
<dbReference type="AlphaFoldDB" id="A0A4Z2CZG1"/>